<feature type="chain" id="PRO_5032871880" description="Alginate lyase 2 domain-containing protein" evidence="1">
    <location>
        <begin position="25"/>
        <end position="237"/>
    </location>
</feature>
<dbReference type="AlphaFoldDB" id="A0A834ZZD6"/>
<dbReference type="InterPro" id="IPR013320">
    <property type="entry name" value="ConA-like_dom_sf"/>
</dbReference>
<dbReference type="EMBL" id="JACEFO010003304">
    <property type="protein sequence ID" value="KAF8641954.1"/>
    <property type="molecule type" value="Genomic_DNA"/>
</dbReference>
<evidence type="ECO:0000259" key="2">
    <source>
        <dbReference type="Pfam" id="PF08787"/>
    </source>
</evidence>
<comment type="caution">
    <text evidence="3">The sequence shown here is derived from an EMBL/GenBank/DDBJ whole genome shotgun (WGS) entry which is preliminary data.</text>
</comment>
<evidence type="ECO:0000313" key="4">
    <source>
        <dbReference type="Proteomes" id="UP000636709"/>
    </source>
</evidence>
<evidence type="ECO:0000256" key="1">
    <source>
        <dbReference type="SAM" id="SignalP"/>
    </source>
</evidence>
<proteinExistence type="predicted"/>
<keyword evidence="1" id="KW-0732">Signal</keyword>
<protein>
    <recommendedName>
        <fullName evidence="2">Alginate lyase 2 domain-containing protein</fullName>
    </recommendedName>
</protein>
<sequence length="237" mass="26058">MAASSSSISCSFLVLLAAVAAICALPWLPPSAAATAVSGGSAHRHLTAGFTRVRLKESQFVVQKPYDVPLRDRYKESGGVRIMWVFATDKPISNTHPGGARTEIKVNEIYSSGVWQFEGDMFVPSGTSGASVMQIFGAATHATTLMLHVYDGKLTYYHDLSRVIADRVYDRWIRLNVVHDVGAGKVTVFVDGERKLNATGQGGTAHYFKFGVYKQSHHQPSHRMESHWKNVAVYTKK</sequence>
<dbReference type="Pfam" id="PF08787">
    <property type="entry name" value="Alginate_lyase2"/>
    <property type="match status" value="1"/>
</dbReference>
<dbReference type="InterPro" id="IPR014895">
    <property type="entry name" value="Alginate_lyase_2"/>
</dbReference>
<dbReference type="Gene3D" id="2.60.120.200">
    <property type="match status" value="1"/>
</dbReference>
<accession>A0A834ZZD6</accession>
<name>A0A834ZZD6_9POAL</name>
<feature type="domain" description="Alginate lyase 2" evidence="2">
    <location>
        <begin position="58"/>
        <end position="234"/>
    </location>
</feature>
<feature type="signal peptide" evidence="1">
    <location>
        <begin position="1"/>
        <end position="24"/>
    </location>
</feature>
<keyword evidence="4" id="KW-1185">Reference proteome</keyword>
<dbReference type="OrthoDB" id="4221926at2759"/>
<evidence type="ECO:0000313" key="3">
    <source>
        <dbReference type="EMBL" id="KAF8641954.1"/>
    </source>
</evidence>
<reference evidence="3" key="1">
    <citation type="submission" date="2020-07" db="EMBL/GenBank/DDBJ databases">
        <title>Genome sequence and genetic diversity analysis of an under-domesticated orphan crop, white fonio (Digitaria exilis).</title>
        <authorList>
            <person name="Bennetzen J.L."/>
            <person name="Chen S."/>
            <person name="Ma X."/>
            <person name="Wang X."/>
            <person name="Yssel A.E.J."/>
            <person name="Chaluvadi S.R."/>
            <person name="Johnson M."/>
            <person name="Gangashetty P."/>
            <person name="Hamidou F."/>
            <person name="Sanogo M.D."/>
            <person name="Zwaenepoel A."/>
            <person name="Wallace J."/>
            <person name="Van De Peer Y."/>
            <person name="Van Deynze A."/>
        </authorList>
    </citation>
    <scope>NUCLEOTIDE SEQUENCE</scope>
    <source>
        <tissue evidence="3">Leaves</tissue>
    </source>
</reference>
<organism evidence="3 4">
    <name type="scientific">Digitaria exilis</name>
    <dbReference type="NCBI Taxonomy" id="1010633"/>
    <lineage>
        <taxon>Eukaryota</taxon>
        <taxon>Viridiplantae</taxon>
        <taxon>Streptophyta</taxon>
        <taxon>Embryophyta</taxon>
        <taxon>Tracheophyta</taxon>
        <taxon>Spermatophyta</taxon>
        <taxon>Magnoliopsida</taxon>
        <taxon>Liliopsida</taxon>
        <taxon>Poales</taxon>
        <taxon>Poaceae</taxon>
        <taxon>PACMAD clade</taxon>
        <taxon>Panicoideae</taxon>
        <taxon>Panicodae</taxon>
        <taxon>Paniceae</taxon>
        <taxon>Anthephorinae</taxon>
        <taxon>Digitaria</taxon>
    </lineage>
</organism>
<dbReference type="Proteomes" id="UP000636709">
    <property type="component" value="Unassembled WGS sequence"/>
</dbReference>
<gene>
    <name evidence="3" type="ORF">HU200_067669</name>
</gene>
<dbReference type="PANTHER" id="PTHR33681:SF15">
    <property type="entry name" value="ALGINATE LYASE 2 DOMAIN-CONTAINING PROTEIN"/>
    <property type="match status" value="1"/>
</dbReference>
<dbReference type="PANTHER" id="PTHR33681">
    <property type="entry name" value="BINDING PROTEIN, PUTATIVE, EXPRESSED-RELATED"/>
    <property type="match status" value="1"/>
</dbReference>
<dbReference type="SUPFAM" id="SSF49899">
    <property type="entry name" value="Concanavalin A-like lectins/glucanases"/>
    <property type="match status" value="1"/>
</dbReference>